<reference evidence="3 4" key="1">
    <citation type="journal article" date="2022" name="G3 (Bethesda)">
        <title>Evaluating Illumina-, Nanopore-, and PacBio-based genome assembly strategies with the bald notothen, Trematomus borchgrevinki.</title>
        <authorList>
            <person name="Rayamajhi N."/>
            <person name="Cheng C.C."/>
            <person name="Catchen J.M."/>
        </authorList>
    </citation>
    <scope>NUCLEOTIDE SEQUENCE [LARGE SCALE GENOMIC DNA]</scope>
    <source>
        <strain evidence="3">AGRC-2024</strain>
    </source>
</reference>
<dbReference type="InterPro" id="IPR036537">
    <property type="entry name" value="Adaptor_Cbl_N_dom_sf"/>
</dbReference>
<evidence type="ECO:0000313" key="4">
    <source>
        <dbReference type="Proteomes" id="UP001619887"/>
    </source>
</evidence>
<dbReference type="EMBL" id="JBIYXZ010002087">
    <property type="protein sequence ID" value="KAL3044429.1"/>
    <property type="molecule type" value="Genomic_DNA"/>
</dbReference>
<dbReference type="Gene3D" id="1.20.930.20">
    <property type="entry name" value="Adaptor protein Cbl, N-terminal domain"/>
    <property type="match status" value="1"/>
</dbReference>
<comment type="caution">
    <text evidence="3">The sequence shown here is derived from an EMBL/GenBank/DDBJ whole genome shotgun (WGS) entry which is preliminary data.</text>
</comment>
<reference evidence="3 4" key="2">
    <citation type="journal article" date="2024" name="G3 (Bethesda)">
        <title>The genome of the cryopelagic Antarctic bald notothen, Trematomus borchgrevinki.</title>
        <authorList>
            <person name="Rayamajhi N."/>
            <person name="Rivera-Colon A.G."/>
            <person name="Minhas B.F."/>
            <person name="Cheng C.C."/>
            <person name="Catchen J.M."/>
        </authorList>
    </citation>
    <scope>NUCLEOTIDE SEQUENCE [LARGE SCALE GENOMIC DNA]</scope>
    <source>
        <strain evidence="3">AGRC-2024</strain>
    </source>
</reference>
<gene>
    <name evidence="3" type="ORF">OYC64_012839</name>
</gene>
<evidence type="ECO:0000256" key="1">
    <source>
        <dbReference type="SAM" id="Coils"/>
    </source>
</evidence>
<sequence>MDVVGYVTPILDLILALNNRIGVIESNSQQFSRISARLGKLEKLVESIQGMGQIKNSADVSKALNNLQQALTEAKNKIEKYQNLKPLLKILRSSHYETKFKDVNERLSDANEELSGSLHVRQNNIQEKLKEEQDRKLEYLEEELDRKLEGKKCIIL</sequence>
<proteinExistence type="predicted"/>
<feature type="coiled-coil region" evidence="1">
    <location>
        <begin position="122"/>
        <end position="150"/>
    </location>
</feature>
<accession>A0ABD2FRP3</accession>
<dbReference type="Proteomes" id="UP001619887">
    <property type="component" value="Unassembled WGS sequence"/>
</dbReference>
<name>A0ABD2FRP3_PAGBO</name>
<feature type="coiled-coil region" evidence="1">
    <location>
        <begin position="57"/>
        <end position="84"/>
    </location>
</feature>
<dbReference type="InterPro" id="IPR059179">
    <property type="entry name" value="MLKL-like_MCAfunc"/>
</dbReference>
<protein>
    <recommendedName>
        <fullName evidence="2">Mixed lineage kinase domain-containing protein</fullName>
    </recommendedName>
</protein>
<evidence type="ECO:0000313" key="3">
    <source>
        <dbReference type="EMBL" id="KAL3044429.1"/>
    </source>
</evidence>
<feature type="domain" description="Mixed lineage kinase" evidence="2">
    <location>
        <begin position="9"/>
        <end position="136"/>
    </location>
</feature>
<organism evidence="3 4">
    <name type="scientific">Pagothenia borchgrevinki</name>
    <name type="common">Bald rockcod</name>
    <name type="synonym">Trematomus borchgrevinki</name>
    <dbReference type="NCBI Taxonomy" id="8213"/>
    <lineage>
        <taxon>Eukaryota</taxon>
        <taxon>Metazoa</taxon>
        <taxon>Chordata</taxon>
        <taxon>Craniata</taxon>
        <taxon>Vertebrata</taxon>
        <taxon>Euteleostomi</taxon>
        <taxon>Actinopterygii</taxon>
        <taxon>Neopterygii</taxon>
        <taxon>Teleostei</taxon>
        <taxon>Neoteleostei</taxon>
        <taxon>Acanthomorphata</taxon>
        <taxon>Eupercaria</taxon>
        <taxon>Perciformes</taxon>
        <taxon>Notothenioidei</taxon>
        <taxon>Nototheniidae</taxon>
        <taxon>Pagothenia</taxon>
    </lineage>
</organism>
<keyword evidence="1" id="KW-0175">Coiled coil</keyword>
<dbReference type="CDD" id="cd21037">
    <property type="entry name" value="MLKL_NTD"/>
    <property type="match status" value="1"/>
</dbReference>
<evidence type="ECO:0000259" key="2">
    <source>
        <dbReference type="Pfam" id="PF22215"/>
    </source>
</evidence>
<dbReference type="Pfam" id="PF22215">
    <property type="entry name" value="MLKL_N"/>
    <property type="match status" value="1"/>
</dbReference>
<dbReference type="InterPro" id="IPR054000">
    <property type="entry name" value="MLKL_N"/>
</dbReference>
<dbReference type="AlphaFoldDB" id="A0ABD2FRP3"/>
<keyword evidence="4" id="KW-1185">Reference proteome</keyword>